<dbReference type="Gene3D" id="2.60.40.150">
    <property type="entry name" value="C2 domain"/>
    <property type="match status" value="1"/>
</dbReference>
<dbReference type="GO" id="GO:0030424">
    <property type="term" value="C:axon"/>
    <property type="evidence" value="ECO:0007669"/>
    <property type="project" value="TreeGrafter"/>
</dbReference>
<evidence type="ECO:0000256" key="2">
    <source>
        <dbReference type="SAM" id="MobiDB-lite"/>
    </source>
</evidence>
<dbReference type="CDD" id="cd06714">
    <property type="entry name" value="PDZ_RIM-like"/>
    <property type="match status" value="1"/>
</dbReference>
<feature type="region of interest" description="Disordered" evidence="2">
    <location>
        <begin position="1641"/>
        <end position="1668"/>
    </location>
</feature>
<feature type="domain" description="C2" evidence="3">
    <location>
        <begin position="2084"/>
        <end position="2200"/>
    </location>
</feature>
<feature type="region of interest" description="Disordered" evidence="2">
    <location>
        <begin position="965"/>
        <end position="1031"/>
    </location>
</feature>
<feature type="region of interest" description="Disordered" evidence="2">
    <location>
        <begin position="1354"/>
        <end position="1383"/>
    </location>
</feature>
<dbReference type="Pfam" id="PF00595">
    <property type="entry name" value="PDZ"/>
    <property type="match status" value="1"/>
</dbReference>
<feature type="compositionally biased region" description="Low complexity" evidence="2">
    <location>
        <begin position="1409"/>
        <end position="1420"/>
    </location>
</feature>
<keyword evidence="1" id="KW-0175">Coiled coil</keyword>
<dbReference type="Ensembl" id="ENSEBUT00000020080.1">
    <property type="protein sequence ID" value="ENSEBUP00000019504.1"/>
    <property type="gene ID" value="ENSEBUG00000012118.1"/>
</dbReference>
<dbReference type="PANTHER" id="PTHR14113">
    <property type="entry name" value="PICCOLO/BASSOON"/>
    <property type="match status" value="1"/>
</dbReference>
<keyword evidence="6" id="KW-1185">Reference proteome</keyword>
<dbReference type="PROSITE" id="PS50004">
    <property type="entry name" value="C2"/>
    <property type="match status" value="1"/>
</dbReference>
<evidence type="ECO:0008006" key="7">
    <source>
        <dbReference type="Google" id="ProtNLM"/>
    </source>
</evidence>
<dbReference type="GO" id="GO:0035418">
    <property type="term" value="P:protein localization to synapse"/>
    <property type="evidence" value="ECO:0007669"/>
    <property type="project" value="TreeGrafter"/>
</dbReference>
<feature type="compositionally biased region" description="Basic and acidic residues" evidence="2">
    <location>
        <begin position="779"/>
        <end position="796"/>
    </location>
</feature>
<feature type="compositionally biased region" description="Polar residues" evidence="2">
    <location>
        <begin position="316"/>
        <end position="326"/>
    </location>
</feature>
<dbReference type="SMART" id="SM00228">
    <property type="entry name" value="PDZ"/>
    <property type="match status" value="1"/>
</dbReference>
<dbReference type="InterPro" id="IPR052098">
    <property type="entry name" value="Presynaptic_Scaffold_Bsn/Pclo"/>
</dbReference>
<feature type="region of interest" description="Disordered" evidence="2">
    <location>
        <begin position="1404"/>
        <end position="1447"/>
    </location>
</feature>
<protein>
    <recommendedName>
        <fullName evidence="7">Protein piccolo</fullName>
    </recommendedName>
</protein>
<evidence type="ECO:0000259" key="3">
    <source>
        <dbReference type="PROSITE" id="PS50004"/>
    </source>
</evidence>
<accession>A0A8C4QRP0</accession>
<dbReference type="Gene3D" id="2.30.42.10">
    <property type="match status" value="1"/>
</dbReference>
<dbReference type="GO" id="GO:0098978">
    <property type="term" value="C:glutamatergic synapse"/>
    <property type="evidence" value="ECO:0007669"/>
    <property type="project" value="TreeGrafter"/>
</dbReference>
<feature type="region of interest" description="Disordered" evidence="2">
    <location>
        <begin position="2035"/>
        <end position="2078"/>
    </location>
</feature>
<sequence>MSLEKIDLPLMINPSGTQLPTAVSLNTFPSALTRVTGVPSVTNESSTTLSAIVPTVMMKSTTSPSVIMPSVTNKSTTSMSVIVPSPVTVPTMVVQSTVSPMITPSHIVPTVTFATTKAGSTIAPSGEEQFQMVPSPILPAMMIEAASALTTVLPSDASPSVKVPITKATSTALLSTVEKPMMVLCSTEKTQDILMASPAETIIDLTLKRYSSVPPPPPSPLIIPPSAPFLPTYLPVSVDYCSPYEVSTNEVTLTQKAKLSEWNESNIKHEPPDLASVTCSAVPLDLAKCRKPDKIIFSETLEEPVNLTMTCTANSTTDLSSSTSAIDLSRSKGDDAEDMSSQPLPSTTEPVDLTLRQRHLVCCNVVSRFPFATACRAASPVVTVGPSVENSTTCLSQDTMALPISTSHAWSLPIGSGFVESGPLSTQVVTTIKDAAVDLSTTTIAVGVQPELSLVSGQLQDSQGYLVGIPTGHPAVTIFTHYGGSLRSSDGIIYSTIQAPLPATLPITTQPCSVLGSLRMQDSTATLPFSDTDPNLGAFLPQVDTGGASFEAAWAAAGGDFTQGMGAALTAAWGEEVHAFESTPFDHSAFNPAAFDPAAWTDSISEAASLEGTWVEAPGGITTAVTDHSHPSVTDPPSLDIAWSTTTGVTEVPTQPLVESSVSLAGPTWPGWHQDDERQTQLLRQQEQLTQRISQLQQRLQIQLQAQRLQDNLSYPFEGSRPESMSDDSWPEGLPPEPIPLLDIDGTVHYGFSADTGSQQHRILPPRRRAMSASVSDMSLKDMDSRGSIRTRKDQSLPRIGQRYVAESSVQTDGEEGLDDADIRTWHADSGSGRVRRASSRSVDSSVQTDDENDWEPTDGPRQQRGRTGRPKGAETHRKIQPSMVNMACQTQFDCSVQTDLEDTVLVPSLKAITQDFGAMADISALEMTSRGTSVSCQTDTSHQTTGQQASLTGTTILQQTKLLQRSLSDPKPLSPTSEDAQQVKGGSGIVGRKVKRTLPNPPPEEAAATTPSLPPAIAGSIGTGGRKRVGRSGTLARAKLLQDIDRELEVVERESSKLRKRQAELDEEEKEIDAKLRYLEMGITRRKEALLKEREKRERAYLRGVAEERGYMSDSELSSGGGRGSTLLVAAPGVTGPRPQITPVHQLTGYQESSSQAMPPQDSGYLPEPSYQPSPHFHPPYPTTYTGTEEFLTTSYQPLPQIPPSVAYQASTLPPAGSYSFHPDYINSAFLTLSGPGSAFAPPAYGTATTHSSHPHPQVSAAGYFPTGSTSAGSRFAVRTRRSVTSVNDPTIFDNLDLRLALEEPMSPMSNLSAESAFLDLELSGGAANAGRPFSAIEEADIVKSLASYSGRRQAAGRGHYSKRRSVPGSFGTSHKPDDDASMKEPYELRLLKEQIKQEFQRGGSNLGLGASSSSASALDHMYDSRQRPSTRPERYSHPPPLRLDRHGHALPLRVDRYSIGRLTLEKEAAKQLGLPQAANRFCKSRKTGGEVRLSKFSPIEEAKDVETDYTTSYISSSAAAAVTGSGVVLRAKRSPADAAYSLRRGMADKSVSRMTPGELDLLVAGVHSRPSSSYGLEATVIRSRPSSVYGIEAGNIRMRPSSAYGLESGVIRSRPSSAYSLESTSTRSRPMSAYGLENVGHTRSRPASTYGLDPSTIRSRPSSSYGLDITGMHSRPASAYSLEGSTSKSKLSTVYGGSETSTCSRPSSSYGLDSAFAVSTSRPSSVYGLDLTLPKGAKEIEIMDAYGVRLRNKPANLPIIGPKGRLPIATQNSEEESPLSPVGQPMGMARAAAGPLPPIAADSREQFGSSHSLPEVQQHQKELHRRSYEHDMAYLMDDLQHAMSDSEAYHLRREDTNWFDKPRDSFHEEQVKERLRDCHGARISVRSFDFPYTRICLRHDNKDHSFSGNGFGIRIVGGKEIPGRGGDIGAYISKVFIGRPAEKSKKLVEGMQVLEWNRQPLTGKTFEEVQQILGRPEKEVEICVRLDFNMLSDSVNPNSLNLQEYPVTIHKQKSPGVDPKQLAYELRKVAQGSGATNTEGEVAGQGCVDSPTRPSSPAASTTVSSRKRHSKQAEVTKSANTITGEIQLQFIYERQAENLLVHVLQARGLALRSDNTYSDPYVKVYLLPGRGQVMVVQNTSSENKRKTKHAQKSANPEWNQTVIYKNLPPEELRKKILEFTVWDYDRTSSNEFLGGATD</sequence>
<feature type="compositionally biased region" description="Low complexity" evidence="2">
    <location>
        <begin position="2052"/>
        <end position="2066"/>
    </location>
</feature>
<dbReference type="GO" id="GO:0048788">
    <property type="term" value="C:cytoskeleton of presynaptic active zone"/>
    <property type="evidence" value="ECO:0007669"/>
    <property type="project" value="TreeGrafter"/>
</dbReference>
<dbReference type="SUPFAM" id="SSF50156">
    <property type="entry name" value="PDZ domain-like"/>
    <property type="match status" value="1"/>
</dbReference>
<proteinExistence type="predicted"/>
<feature type="domain" description="PDZ" evidence="4">
    <location>
        <begin position="1896"/>
        <end position="1986"/>
    </location>
</feature>
<evidence type="ECO:0000313" key="5">
    <source>
        <dbReference type="Ensembl" id="ENSEBUP00000019504.1"/>
    </source>
</evidence>
<feature type="region of interest" description="Disordered" evidence="2">
    <location>
        <begin position="1802"/>
        <end position="1824"/>
    </location>
</feature>
<reference evidence="5" key="2">
    <citation type="submission" date="2025-09" db="UniProtKB">
        <authorList>
            <consortium name="Ensembl"/>
        </authorList>
    </citation>
    <scope>IDENTIFICATION</scope>
</reference>
<name>A0A8C4QRP0_EPTBU</name>
<dbReference type="SUPFAM" id="SSF49562">
    <property type="entry name" value="C2 domain (Calcium/lipid-binding domain, CaLB)"/>
    <property type="match status" value="1"/>
</dbReference>
<feature type="compositionally biased region" description="Low complexity" evidence="2">
    <location>
        <begin position="1006"/>
        <end position="1019"/>
    </location>
</feature>
<evidence type="ECO:0000259" key="4">
    <source>
        <dbReference type="PROSITE" id="PS50106"/>
    </source>
</evidence>
<dbReference type="PANTHER" id="PTHR14113:SF6">
    <property type="entry name" value="PROTEIN PICCOLO"/>
    <property type="match status" value="1"/>
</dbReference>
<feature type="compositionally biased region" description="Basic and acidic residues" evidence="2">
    <location>
        <begin position="1422"/>
        <end position="1447"/>
    </location>
</feature>
<dbReference type="InterPro" id="IPR035892">
    <property type="entry name" value="C2_domain_sf"/>
</dbReference>
<dbReference type="InterPro" id="IPR000008">
    <property type="entry name" value="C2_dom"/>
</dbReference>
<feature type="region of interest" description="Disordered" evidence="2">
    <location>
        <begin position="316"/>
        <end position="349"/>
    </location>
</feature>
<dbReference type="GeneTree" id="ENSGT00620000087961"/>
<dbReference type="InterPro" id="IPR036034">
    <property type="entry name" value="PDZ_sf"/>
</dbReference>
<feature type="compositionally biased region" description="Polar residues" evidence="2">
    <location>
        <begin position="1808"/>
        <end position="1819"/>
    </location>
</feature>
<organism evidence="5 6">
    <name type="scientific">Eptatretus burgeri</name>
    <name type="common">Inshore hagfish</name>
    <dbReference type="NCBI Taxonomy" id="7764"/>
    <lineage>
        <taxon>Eukaryota</taxon>
        <taxon>Metazoa</taxon>
        <taxon>Chordata</taxon>
        <taxon>Craniata</taxon>
        <taxon>Vertebrata</taxon>
        <taxon>Cyclostomata</taxon>
        <taxon>Myxini</taxon>
        <taxon>Myxiniformes</taxon>
        <taxon>Myxinidae</taxon>
        <taxon>Eptatretinae</taxon>
        <taxon>Eptatretus</taxon>
    </lineage>
</organism>
<reference evidence="5" key="1">
    <citation type="submission" date="2025-08" db="UniProtKB">
        <authorList>
            <consortium name="Ensembl"/>
        </authorList>
    </citation>
    <scope>IDENTIFICATION</scope>
</reference>
<evidence type="ECO:0000256" key="1">
    <source>
        <dbReference type="SAM" id="Coils"/>
    </source>
</evidence>
<evidence type="ECO:0000313" key="6">
    <source>
        <dbReference type="Proteomes" id="UP000694388"/>
    </source>
</evidence>
<feature type="region of interest" description="Disordered" evidence="2">
    <location>
        <begin position="753"/>
        <end position="881"/>
    </location>
</feature>
<feature type="compositionally biased region" description="Polar residues" evidence="2">
    <location>
        <begin position="1658"/>
        <end position="1667"/>
    </location>
</feature>
<dbReference type="PROSITE" id="PS50106">
    <property type="entry name" value="PDZ"/>
    <property type="match status" value="1"/>
</dbReference>
<dbReference type="GO" id="GO:1904071">
    <property type="term" value="P:presynaptic active zone assembly"/>
    <property type="evidence" value="ECO:0007669"/>
    <property type="project" value="TreeGrafter"/>
</dbReference>
<feature type="compositionally biased region" description="Polar residues" evidence="2">
    <location>
        <begin position="339"/>
        <end position="349"/>
    </location>
</feature>
<feature type="coiled-coil region" evidence="1">
    <location>
        <begin position="1042"/>
        <end position="1072"/>
    </location>
</feature>
<dbReference type="GO" id="GO:0098982">
    <property type="term" value="C:GABA-ergic synapse"/>
    <property type="evidence" value="ECO:0007669"/>
    <property type="project" value="TreeGrafter"/>
</dbReference>
<dbReference type="InterPro" id="IPR001478">
    <property type="entry name" value="PDZ"/>
</dbReference>
<dbReference type="SMART" id="SM00239">
    <property type="entry name" value="C2"/>
    <property type="match status" value="1"/>
</dbReference>
<dbReference type="Pfam" id="PF00168">
    <property type="entry name" value="C2"/>
    <property type="match status" value="1"/>
</dbReference>
<dbReference type="GO" id="GO:0098882">
    <property type="term" value="F:structural constituent of presynaptic active zone"/>
    <property type="evidence" value="ECO:0007669"/>
    <property type="project" value="TreeGrafter"/>
</dbReference>
<dbReference type="Proteomes" id="UP000694388">
    <property type="component" value="Unplaced"/>
</dbReference>
<feature type="coiled-coil region" evidence="1">
    <location>
        <begin position="679"/>
        <end position="706"/>
    </location>
</feature>